<feature type="transmembrane region" description="Helical" evidence="7">
    <location>
        <begin position="172"/>
        <end position="190"/>
    </location>
</feature>
<keyword evidence="9" id="KW-0645">Protease</keyword>
<feature type="transmembrane region" description="Helical" evidence="7">
    <location>
        <begin position="139"/>
        <end position="160"/>
    </location>
</feature>
<feature type="transmembrane region" description="Helical" evidence="7">
    <location>
        <begin position="196"/>
        <end position="214"/>
    </location>
</feature>
<feature type="domain" description="Peptidase S54 rhomboid" evidence="8">
    <location>
        <begin position="78"/>
        <end position="215"/>
    </location>
</feature>
<sequence length="218" mass="23894">MNLSPEAPHHMRSRRLPIETLPVVLIVICALIELVLSAADHGLISPARLRYTAYEYGGFWPGLLRDWKPNFAGQPVLMYFTYGFLHGGPVHLIVNMFTLYSLGRAVVDRVGNWRFCVIYLVALLGGAGLYGVLASGLQPMVGASGALFGLAGAIVTWNYADRRAYNLGLWPVGRAVLLLLVLNLVLWWAMKGQLAWQTHLGGFLAGAAAAWVLGRNEH</sequence>
<keyword evidence="10" id="KW-1185">Reference proteome</keyword>
<evidence type="ECO:0000259" key="8">
    <source>
        <dbReference type="Pfam" id="PF01694"/>
    </source>
</evidence>
<evidence type="ECO:0000256" key="4">
    <source>
        <dbReference type="ARBA" id="ARBA00022801"/>
    </source>
</evidence>
<reference evidence="9 10" key="1">
    <citation type="submission" date="2020-08" db="EMBL/GenBank/DDBJ databases">
        <title>Genomic Encyclopedia of Type Strains, Phase IV (KMG-IV): sequencing the most valuable type-strain genomes for metagenomic binning, comparative biology and taxonomic classification.</title>
        <authorList>
            <person name="Goeker M."/>
        </authorList>
    </citation>
    <scope>NUCLEOTIDE SEQUENCE [LARGE SCALE GENOMIC DNA]</scope>
    <source>
        <strain evidence="9 10">DSM 105040</strain>
    </source>
</reference>
<evidence type="ECO:0000256" key="5">
    <source>
        <dbReference type="ARBA" id="ARBA00022989"/>
    </source>
</evidence>
<dbReference type="GO" id="GO:0006508">
    <property type="term" value="P:proteolysis"/>
    <property type="evidence" value="ECO:0007669"/>
    <property type="project" value="UniProtKB-KW"/>
</dbReference>
<name>A0A840C6F1_9RHOB</name>
<dbReference type="InterPro" id="IPR050925">
    <property type="entry name" value="Rhomboid_protease_S54"/>
</dbReference>
<evidence type="ECO:0000256" key="7">
    <source>
        <dbReference type="SAM" id="Phobius"/>
    </source>
</evidence>
<dbReference type="InterPro" id="IPR022764">
    <property type="entry name" value="Peptidase_S54_rhomboid_dom"/>
</dbReference>
<dbReference type="SUPFAM" id="SSF144091">
    <property type="entry name" value="Rhomboid-like"/>
    <property type="match status" value="1"/>
</dbReference>
<dbReference type="Gene3D" id="1.20.1540.10">
    <property type="entry name" value="Rhomboid-like"/>
    <property type="match status" value="1"/>
</dbReference>
<keyword evidence="4" id="KW-0378">Hydrolase</keyword>
<dbReference type="Pfam" id="PF01694">
    <property type="entry name" value="Rhomboid"/>
    <property type="match status" value="1"/>
</dbReference>
<keyword evidence="3 7" id="KW-0812">Transmembrane</keyword>
<evidence type="ECO:0000256" key="6">
    <source>
        <dbReference type="ARBA" id="ARBA00023136"/>
    </source>
</evidence>
<dbReference type="GO" id="GO:0016020">
    <property type="term" value="C:membrane"/>
    <property type="evidence" value="ECO:0007669"/>
    <property type="project" value="UniProtKB-SubCell"/>
</dbReference>
<keyword evidence="6 7" id="KW-0472">Membrane</keyword>
<dbReference type="InterPro" id="IPR035952">
    <property type="entry name" value="Rhomboid-like_sf"/>
</dbReference>
<evidence type="ECO:0000256" key="1">
    <source>
        <dbReference type="ARBA" id="ARBA00004141"/>
    </source>
</evidence>
<feature type="transmembrane region" description="Helical" evidence="7">
    <location>
        <begin position="76"/>
        <end position="100"/>
    </location>
</feature>
<dbReference type="PANTHER" id="PTHR43731:SF14">
    <property type="entry name" value="PRESENILIN-ASSOCIATED RHOMBOID-LIKE PROTEIN, MITOCHONDRIAL"/>
    <property type="match status" value="1"/>
</dbReference>
<comment type="subcellular location">
    <subcellularLocation>
        <location evidence="1">Membrane</location>
        <topology evidence="1">Multi-pass membrane protein</topology>
    </subcellularLocation>
</comment>
<protein>
    <submittedName>
        <fullName evidence="9">Membrane associated rhomboid family serine protease</fullName>
    </submittedName>
</protein>
<feature type="transmembrane region" description="Helical" evidence="7">
    <location>
        <begin position="21"/>
        <end position="39"/>
    </location>
</feature>
<dbReference type="PANTHER" id="PTHR43731">
    <property type="entry name" value="RHOMBOID PROTEASE"/>
    <property type="match status" value="1"/>
</dbReference>
<keyword evidence="5 7" id="KW-1133">Transmembrane helix</keyword>
<dbReference type="EMBL" id="JACIEQ010000001">
    <property type="protein sequence ID" value="MBB4021511.1"/>
    <property type="molecule type" value="Genomic_DNA"/>
</dbReference>
<feature type="transmembrane region" description="Helical" evidence="7">
    <location>
        <begin position="112"/>
        <end position="133"/>
    </location>
</feature>
<gene>
    <name evidence="9" type="ORF">GGR17_001302</name>
</gene>
<organism evidence="9 10">
    <name type="scientific">Actibacterium naphthalenivorans</name>
    <dbReference type="NCBI Taxonomy" id="1614693"/>
    <lineage>
        <taxon>Bacteria</taxon>
        <taxon>Pseudomonadati</taxon>
        <taxon>Pseudomonadota</taxon>
        <taxon>Alphaproteobacteria</taxon>
        <taxon>Rhodobacterales</taxon>
        <taxon>Roseobacteraceae</taxon>
        <taxon>Actibacterium</taxon>
    </lineage>
</organism>
<comment type="similarity">
    <text evidence="2">Belongs to the peptidase S54 family.</text>
</comment>
<dbReference type="Proteomes" id="UP000585681">
    <property type="component" value="Unassembled WGS sequence"/>
</dbReference>
<dbReference type="AlphaFoldDB" id="A0A840C6F1"/>
<evidence type="ECO:0000256" key="3">
    <source>
        <dbReference type="ARBA" id="ARBA00022692"/>
    </source>
</evidence>
<evidence type="ECO:0000256" key="2">
    <source>
        <dbReference type="ARBA" id="ARBA00009045"/>
    </source>
</evidence>
<comment type="caution">
    <text evidence="9">The sequence shown here is derived from an EMBL/GenBank/DDBJ whole genome shotgun (WGS) entry which is preliminary data.</text>
</comment>
<proteinExistence type="inferred from homology"/>
<evidence type="ECO:0000313" key="10">
    <source>
        <dbReference type="Proteomes" id="UP000585681"/>
    </source>
</evidence>
<dbReference type="GO" id="GO:0004252">
    <property type="term" value="F:serine-type endopeptidase activity"/>
    <property type="evidence" value="ECO:0007669"/>
    <property type="project" value="InterPro"/>
</dbReference>
<dbReference type="RefSeq" id="WP_235974407.1">
    <property type="nucleotide sequence ID" value="NZ_JACIEQ010000001.1"/>
</dbReference>
<accession>A0A840C6F1</accession>
<evidence type="ECO:0000313" key="9">
    <source>
        <dbReference type="EMBL" id="MBB4021511.1"/>
    </source>
</evidence>